<dbReference type="EMBL" id="JAJTJA010000008">
    <property type="protein sequence ID" value="KAH8694940.1"/>
    <property type="molecule type" value="Genomic_DNA"/>
</dbReference>
<feature type="region of interest" description="Disordered" evidence="1">
    <location>
        <begin position="1"/>
        <end position="170"/>
    </location>
</feature>
<feature type="compositionally biased region" description="Polar residues" evidence="1">
    <location>
        <begin position="40"/>
        <end position="54"/>
    </location>
</feature>
<dbReference type="Proteomes" id="UP001201262">
    <property type="component" value="Unassembled WGS sequence"/>
</dbReference>
<feature type="compositionally biased region" description="Basic residues" evidence="1">
    <location>
        <begin position="132"/>
        <end position="143"/>
    </location>
</feature>
<protein>
    <submittedName>
        <fullName evidence="2">Uncharacterized protein</fullName>
    </submittedName>
</protein>
<organism evidence="2 3">
    <name type="scientific">Talaromyces proteolyticus</name>
    <dbReference type="NCBI Taxonomy" id="1131652"/>
    <lineage>
        <taxon>Eukaryota</taxon>
        <taxon>Fungi</taxon>
        <taxon>Dikarya</taxon>
        <taxon>Ascomycota</taxon>
        <taxon>Pezizomycotina</taxon>
        <taxon>Eurotiomycetes</taxon>
        <taxon>Eurotiomycetidae</taxon>
        <taxon>Eurotiales</taxon>
        <taxon>Trichocomaceae</taxon>
        <taxon>Talaromyces</taxon>
        <taxon>Talaromyces sect. Bacilispori</taxon>
    </lineage>
</organism>
<dbReference type="RefSeq" id="XP_046070082.1">
    <property type="nucleotide sequence ID" value="XM_046214198.1"/>
</dbReference>
<reference evidence="2" key="1">
    <citation type="submission" date="2021-12" db="EMBL/GenBank/DDBJ databases">
        <title>Convergent genome expansion in fungi linked to evolution of root-endophyte symbiosis.</title>
        <authorList>
            <consortium name="DOE Joint Genome Institute"/>
            <person name="Ke Y.-H."/>
            <person name="Bonito G."/>
            <person name="Liao H.-L."/>
            <person name="Looney B."/>
            <person name="Rojas-Flechas A."/>
            <person name="Nash J."/>
            <person name="Hameed K."/>
            <person name="Schadt C."/>
            <person name="Martin F."/>
            <person name="Crous P.W."/>
            <person name="Miettinen O."/>
            <person name="Magnuson J.K."/>
            <person name="Labbe J."/>
            <person name="Jacobson D."/>
            <person name="Doktycz M.J."/>
            <person name="Veneault-Fourrey C."/>
            <person name="Kuo A."/>
            <person name="Mondo S."/>
            <person name="Calhoun S."/>
            <person name="Riley R."/>
            <person name="Ohm R."/>
            <person name="LaButti K."/>
            <person name="Andreopoulos B."/>
            <person name="Pangilinan J."/>
            <person name="Nolan M."/>
            <person name="Tritt A."/>
            <person name="Clum A."/>
            <person name="Lipzen A."/>
            <person name="Daum C."/>
            <person name="Barry K."/>
            <person name="Grigoriev I.V."/>
            <person name="Vilgalys R."/>
        </authorList>
    </citation>
    <scope>NUCLEOTIDE SEQUENCE</scope>
    <source>
        <strain evidence="2">PMI_201</strain>
    </source>
</reference>
<accession>A0AAD4KSC3</accession>
<evidence type="ECO:0000256" key="1">
    <source>
        <dbReference type="SAM" id="MobiDB-lite"/>
    </source>
</evidence>
<dbReference type="GeneID" id="70244485"/>
<evidence type="ECO:0000313" key="3">
    <source>
        <dbReference type="Proteomes" id="UP001201262"/>
    </source>
</evidence>
<evidence type="ECO:0000313" key="2">
    <source>
        <dbReference type="EMBL" id="KAH8694940.1"/>
    </source>
</evidence>
<proteinExistence type="predicted"/>
<keyword evidence="3" id="KW-1185">Reference proteome</keyword>
<feature type="compositionally biased region" description="Basic and acidic residues" evidence="1">
    <location>
        <begin position="107"/>
        <end position="117"/>
    </location>
</feature>
<comment type="caution">
    <text evidence="2">The sequence shown here is derived from an EMBL/GenBank/DDBJ whole genome shotgun (WGS) entry which is preliminary data.</text>
</comment>
<dbReference type="AlphaFoldDB" id="A0AAD4KSC3"/>
<sequence>MASEVIASAPAVDVKRMSDWQPVSIATTVENDARIETKPVDSSTGKDAQSTDKQAGSAKEAVVVDANPESKPNDAHNHAQNETGGSQPGEKRALDEDQATSISNEVGVKKQKTEDNKTALPADNAGPSTNGQKKRAGRPKKKAQKAEKKTPARLTEGIGSRTRSRAKQAD</sequence>
<name>A0AAD4KSC3_9EURO</name>
<gene>
    <name evidence="2" type="ORF">BGW36DRAFT_360661</name>
</gene>